<evidence type="ECO:0000313" key="8">
    <source>
        <dbReference type="EMBL" id="CAG7728740.1"/>
    </source>
</evidence>
<comment type="cofactor">
    <cofactor evidence="1">
        <name>L-ascorbate</name>
        <dbReference type="ChEBI" id="CHEBI:38290"/>
    </cofactor>
</comment>
<evidence type="ECO:0000256" key="4">
    <source>
        <dbReference type="ARBA" id="ARBA00022964"/>
    </source>
</evidence>
<dbReference type="SMART" id="SM00702">
    <property type="entry name" value="P4Hc"/>
    <property type="match status" value="2"/>
</dbReference>
<name>A0A8J2KMQ6_9HEXA</name>
<dbReference type="AlphaFoldDB" id="A0A8J2KMQ6"/>
<evidence type="ECO:0000256" key="1">
    <source>
        <dbReference type="ARBA" id="ARBA00001961"/>
    </source>
</evidence>
<dbReference type="PROSITE" id="PS51471">
    <property type="entry name" value="FE2OG_OXY"/>
    <property type="match status" value="1"/>
</dbReference>
<accession>A0A8J2KMQ6</accession>
<dbReference type="Proteomes" id="UP000708208">
    <property type="component" value="Unassembled WGS sequence"/>
</dbReference>
<dbReference type="GO" id="GO:0031418">
    <property type="term" value="F:L-ascorbic acid binding"/>
    <property type="evidence" value="ECO:0007669"/>
    <property type="project" value="UniProtKB-KW"/>
</dbReference>
<dbReference type="GO" id="GO:0005506">
    <property type="term" value="F:iron ion binding"/>
    <property type="evidence" value="ECO:0007669"/>
    <property type="project" value="InterPro"/>
</dbReference>
<organism evidence="8 9">
    <name type="scientific">Allacma fusca</name>
    <dbReference type="NCBI Taxonomy" id="39272"/>
    <lineage>
        <taxon>Eukaryota</taxon>
        <taxon>Metazoa</taxon>
        <taxon>Ecdysozoa</taxon>
        <taxon>Arthropoda</taxon>
        <taxon>Hexapoda</taxon>
        <taxon>Collembola</taxon>
        <taxon>Symphypleona</taxon>
        <taxon>Sminthuridae</taxon>
        <taxon>Allacma</taxon>
    </lineage>
</organism>
<evidence type="ECO:0000259" key="7">
    <source>
        <dbReference type="PROSITE" id="PS51471"/>
    </source>
</evidence>
<keyword evidence="3" id="KW-0847">Vitamin C</keyword>
<protein>
    <recommendedName>
        <fullName evidence="7">Fe2OG dioxygenase domain-containing protein</fullName>
    </recommendedName>
</protein>
<evidence type="ECO:0000256" key="2">
    <source>
        <dbReference type="ARBA" id="ARBA00022723"/>
    </source>
</evidence>
<keyword evidence="2" id="KW-0479">Metal-binding</keyword>
<evidence type="ECO:0000256" key="6">
    <source>
        <dbReference type="ARBA" id="ARBA00023004"/>
    </source>
</evidence>
<keyword evidence="6" id="KW-0408">Iron</keyword>
<keyword evidence="4" id="KW-0223">Dioxygenase</keyword>
<dbReference type="GO" id="GO:0005783">
    <property type="term" value="C:endoplasmic reticulum"/>
    <property type="evidence" value="ECO:0007669"/>
    <property type="project" value="TreeGrafter"/>
</dbReference>
<evidence type="ECO:0000256" key="5">
    <source>
        <dbReference type="ARBA" id="ARBA00023002"/>
    </source>
</evidence>
<dbReference type="OrthoDB" id="420380at2759"/>
<dbReference type="GO" id="GO:0004656">
    <property type="term" value="F:procollagen-proline 4-dioxygenase activity"/>
    <property type="evidence" value="ECO:0007669"/>
    <property type="project" value="TreeGrafter"/>
</dbReference>
<keyword evidence="5" id="KW-0560">Oxidoreductase</keyword>
<proteinExistence type="predicted"/>
<dbReference type="Pfam" id="PF13640">
    <property type="entry name" value="2OG-FeII_Oxy_3"/>
    <property type="match status" value="1"/>
</dbReference>
<gene>
    <name evidence="8" type="ORF">AFUS01_LOCUS17499</name>
</gene>
<feature type="domain" description="Fe2OG dioxygenase" evidence="7">
    <location>
        <begin position="785"/>
        <end position="892"/>
    </location>
</feature>
<dbReference type="PANTHER" id="PTHR10869">
    <property type="entry name" value="PROLYL 4-HYDROXYLASE ALPHA SUBUNIT"/>
    <property type="match status" value="1"/>
</dbReference>
<evidence type="ECO:0000256" key="3">
    <source>
        <dbReference type="ARBA" id="ARBA00022896"/>
    </source>
</evidence>
<sequence>MKQGLYLWICTLTTVCSIVFSLNVGSTISGETRHLYATFPPHLEDLGKFELKIAKNLTQSLLGSKLLPIRSTIRKFVHRYLVDFYQSTGYLQIKDVIGEEQTGASNYPICAYRLIRRSWLLLKNLIAHRDFQLTFGSLRREIVYFFWRHGWPLYRDYKISAEKVLTIQHVYNFESGKLAQGLLLDIQTNCTLSSTHCYEMGNSALKTDQFTLALEWLELAKEKSLADKKTSVAFTEFLILTATDEHNFEFDDKKKDLRPTFYNRKIRYIPGDSKMAQKVRNMQYNKFKGKRGKSNENFNYWGLCSGNNFQTDEEKSFLFCWLEFKLHPGLTIGPLKLEFLARNPDVLQVYDILEDKQLEALISDAKKIKAGSNSVKTMRGQTNPRSKHLSNAEVISWPDGSHENVFSEKIAQLSGLKDISSEIQIESYSFGGHYMPRKDQLSRNLINAGDDGIAYFIFNLNNVDNGGYTAFPSLGMATKPVKGSVVFWYSQYSGGKTNLSTNHGSCPVLCGQKWVAIKRLRLSNQLMEQKYGPTQSDLEAAMFGVLNIQNTHNLDIKNIVKGIVAGVNTGVTLNARDCWNIGKHCASVSYVLPGLKWLEHALYLVKNGSDVSVKYAEVYDDWVSLQVDYECATQPEKPICHGDTSSKFFDKIAKVDNFAEKLWSMCQGKTSQAEREKSELFCWYEREIHPSYKIAPIKAEWLSLRPKADVVYFHDIISDRLMNFLMNFTYENATGITYTNELTGELFVDPLPRQVVFAWAYPDDNEVTLYASKLAERITGLKIKRINGPGQRMTLYAPGGHRAYHHDSLPGMQVATFMFYFSDVAKGGETPFISSGFNVVPRKGSAVFWYNLFTDGLHDDSTDHGGCPVIIGEKWASIRWTIFSKIYYFFDPGQLLGSQWLCECETKLEFFKELAIFCQE</sequence>
<reference evidence="8" key="1">
    <citation type="submission" date="2021-06" db="EMBL/GenBank/DDBJ databases">
        <authorList>
            <person name="Hodson N. C."/>
            <person name="Mongue J. A."/>
            <person name="Jaron S. K."/>
        </authorList>
    </citation>
    <scope>NUCLEOTIDE SEQUENCE</scope>
</reference>
<dbReference type="InterPro" id="IPR006620">
    <property type="entry name" value="Pro_4_hyd_alph"/>
</dbReference>
<dbReference type="PANTHER" id="PTHR10869:SF244">
    <property type="entry name" value="PROLYL 4-HYDROXYLASE SUBUNIT ALPHA-2"/>
    <property type="match status" value="1"/>
</dbReference>
<dbReference type="InterPro" id="IPR044862">
    <property type="entry name" value="Pro_4_hyd_alph_FE2OG_OXY"/>
</dbReference>
<dbReference type="InterPro" id="IPR045054">
    <property type="entry name" value="P4HA-like"/>
</dbReference>
<comment type="caution">
    <text evidence="8">The sequence shown here is derived from an EMBL/GenBank/DDBJ whole genome shotgun (WGS) entry which is preliminary data.</text>
</comment>
<dbReference type="EMBL" id="CAJVCH010167834">
    <property type="protein sequence ID" value="CAG7728740.1"/>
    <property type="molecule type" value="Genomic_DNA"/>
</dbReference>
<dbReference type="InterPro" id="IPR005123">
    <property type="entry name" value="Oxoglu/Fe-dep_dioxygenase_dom"/>
</dbReference>
<evidence type="ECO:0000313" key="9">
    <source>
        <dbReference type="Proteomes" id="UP000708208"/>
    </source>
</evidence>
<keyword evidence="9" id="KW-1185">Reference proteome</keyword>